<reference evidence="10" key="1">
    <citation type="journal article" date="2020" name="Stud. Mycol.">
        <title>101 Dothideomycetes genomes: a test case for predicting lifestyles and emergence of pathogens.</title>
        <authorList>
            <person name="Haridas S."/>
            <person name="Albert R."/>
            <person name="Binder M."/>
            <person name="Bloem J."/>
            <person name="Labutti K."/>
            <person name="Salamov A."/>
            <person name="Andreopoulos B."/>
            <person name="Baker S."/>
            <person name="Barry K."/>
            <person name="Bills G."/>
            <person name="Bluhm B."/>
            <person name="Cannon C."/>
            <person name="Castanera R."/>
            <person name="Culley D."/>
            <person name="Daum C."/>
            <person name="Ezra D."/>
            <person name="Gonzalez J."/>
            <person name="Henrissat B."/>
            <person name="Kuo A."/>
            <person name="Liang C."/>
            <person name="Lipzen A."/>
            <person name="Lutzoni F."/>
            <person name="Magnuson J."/>
            <person name="Mondo S."/>
            <person name="Nolan M."/>
            <person name="Ohm R."/>
            <person name="Pangilinan J."/>
            <person name="Park H.-J."/>
            <person name="Ramirez L."/>
            <person name="Alfaro M."/>
            <person name="Sun H."/>
            <person name="Tritt A."/>
            <person name="Yoshinaga Y."/>
            <person name="Zwiers L.-H."/>
            <person name="Turgeon B."/>
            <person name="Goodwin S."/>
            <person name="Spatafora J."/>
            <person name="Crous P."/>
            <person name="Grigoriev I."/>
        </authorList>
    </citation>
    <scope>NUCLEOTIDE SEQUENCE</scope>
    <source>
        <strain evidence="10">CBS 123094</strain>
    </source>
</reference>
<dbReference type="GO" id="GO:0033309">
    <property type="term" value="C:SBF transcription complex"/>
    <property type="evidence" value="ECO:0007669"/>
    <property type="project" value="TreeGrafter"/>
</dbReference>
<keyword evidence="11" id="KW-1185">Reference proteome</keyword>
<organism evidence="10 11">
    <name type="scientific">Amniculicola lignicola CBS 123094</name>
    <dbReference type="NCBI Taxonomy" id="1392246"/>
    <lineage>
        <taxon>Eukaryota</taxon>
        <taxon>Fungi</taxon>
        <taxon>Dikarya</taxon>
        <taxon>Ascomycota</taxon>
        <taxon>Pezizomycotina</taxon>
        <taxon>Dothideomycetes</taxon>
        <taxon>Pleosporomycetidae</taxon>
        <taxon>Pleosporales</taxon>
        <taxon>Amniculicolaceae</taxon>
        <taxon>Amniculicola</taxon>
    </lineage>
</organism>
<dbReference type="OrthoDB" id="2359117at2759"/>
<comment type="subcellular location">
    <subcellularLocation>
        <location evidence="2">Cytoplasm</location>
    </subcellularLocation>
    <subcellularLocation>
        <location evidence="1">Nucleus</location>
    </subcellularLocation>
</comment>
<keyword evidence="6" id="KW-0805">Transcription regulation</keyword>
<gene>
    <name evidence="10" type="ORF">P154DRAFT_484560</name>
</gene>
<keyword evidence="5" id="KW-0678">Repressor</keyword>
<evidence type="ECO:0000313" key="10">
    <source>
        <dbReference type="EMBL" id="KAF2004575.1"/>
    </source>
</evidence>
<comment type="similarity">
    <text evidence="3">Belongs to the WHI5/NRM1 family.</text>
</comment>
<dbReference type="Pfam" id="PF08528">
    <property type="entry name" value="Whi5"/>
    <property type="match status" value="1"/>
</dbReference>
<feature type="region of interest" description="Disordered" evidence="9">
    <location>
        <begin position="298"/>
        <end position="424"/>
    </location>
</feature>
<evidence type="ECO:0000256" key="5">
    <source>
        <dbReference type="ARBA" id="ARBA00022491"/>
    </source>
</evidence>
<evidence type="ECO:0000256" key="7">
    <source>
        <dbReference type="ARBA" id="ARBA00023163"/>
    </source>
</evidence>
<feature type="region of interest" description="Disordered" evidence="9">
    <location>
        <begin position="197"/>
        <end position="263"/>
    </location>
</feature>
<dbReference type="InterPro" id="IPR039198">
    <property type="entry name" value="Srl3/Whi5"/>
</dbReference>
<dbReference type="GO" id="GO:0005737">
    <property type="term" value="C:cytoplasm"/>
    <property type="evidence" value="ECO:0007669"/>
    <property type="project" value="UniProtKB-SubCell"/>
</dbReference>
<feature type="compositionally biased region" description="Polar residues" evidence="9">
    <location>
        <begin position="237"/>
        <end position="253"/>
    </location>
</feature>
<dbReference type="PANTHER" id="PTHR28246:SF1">
    <property type="entry name" value="G1-SPECIFIC TRANSCRIPTIONAL REPRESSOR WHI5-RELATED"/>
    <property type="match status" value="1"/>
</dbReference>
<evidence type="ECO:0000256" key="2">
    <source>
        <dbReference type="ARBA" id="ARBA00004496"/>
    </source>
</evidence>
<evidence type="ECO:0000256" key="6">
    <source>
        <dbReference type="ARBA" id="ARBA00023015"/>
    </source>
</evidence>
<evidence type="ECO:0000256" key="8">
    <source>
        <dbReference type="ARBA" id="ARBA00023242"/>
    </source>
</evidence>
<dbReference type="Proteomes" id="UP000799779">
    <property type="component" value="Unassembled WGS sequence"/>
</dbReference>
<keyword evidence="7" id="KW-0804">Transcription</keyword>
<evidence type="ECO:0000313" key="11">
    <source>
        <dbReference type="Proteomes" id="UP000799779"/>
    </source>
</evidence>
<evidence type="ECO:0000256" key="3">
    <source>
        <dbReference type="ARBA" id="ARBA00006922"/>
    </source>
</evidence>
<proteinExistence type="inferred from homology"/>
<name>A0A6A5WZS9_9PLEO</name>
<protein>
    <recommendedName>
        <fullName evidence="12">Cyclin-dependent kinase</fullName>
    </recommendedName>
</protein>
<keyword evidence="8" id="KW-0539">Nucleus</keyword>
<dbReference type="EMBL" id="ML977566">
    <property type="protein sequence ID" value="KAF2004575.1"/>
    <property type="molecule type" value="Genomic_DNA"/>
</dbReference>
<dbReference type="GO" id="GO:0000082">
    <property type="term" value="P:G1/S transition of mitotic cell cycle"/>
    <property type="evidence" value="ECO:0007669"/>
    <property type="project" value="InterPro"/>
</dbReference>
<feature type="region of interest" description="Disordered" evidence="9">
    <location>
        <begin position="1"/>
        <end position="21"/>
    </location>
</feature>
<evidence type="ECO:0000256" key="1">
    <source>
        <dbReference type="ARBA" id="ARBA00004123"/>
    </source>
</evidence>
<dbReference type="InterPro" id="IPR013734">
    <property type="entry name" value="TF_Nrm1/Whi5"/>
</dbReference>
<sequence>MLKGHAGAVGGVDNNISAHHPTNIPKLYKRELPDSQESYISTVSSASFVPPLHPSSSNISNATVPETVFNSPSTSNAASSQSQPLDRAMPPSPSQARGQHAVSTAPRLDTANAQRTGDTAASPMAVDSPVLAPGSKRTADGSVKGAVPAIENTKIITKGHKRTKSDNPRIGELSAQLKTRLSYAMVKVQNGWEKQSLEELEDRTSQHGSPMSVPGPNGGSQFDSPIIENRGRRPSGVSINSDQVMLSPGQGSPQDVPKATGAVPSSFWRSRPQPLGTGSANAMSAPSNGPVLAPAAEIGARRKRRSSASFAPPPLLGSGQRKYYSDLGGAPRTPTAVPRPGILRMPSQQAEKDAVDTLLFMSSPNNSGRIPHNSMDAPQPSPLRSEIPRRVMFENQPHINGGHSQRQPAGPHKGAYFQPDPSHR</sequence>
<dbReference type="PANTHER" id="PTHR28246">
    <property type="entry name" value="G1-SPECIFIC TRANSCRIPTIONAL REPRESSOR WHI5-RELATED"/>
    <property type="match status" value="1"/>
</dbReference>
<evidence type="ECO:0008006" key="12">
    <source>
        <dbReference type="Google" id="ProtNLM"/>
    </source>
</evidence>
<feature type="compositionally biased region" description="Low complexity" evidence="9">
    <location>
        <begin position="70"/>
        <end position="84"/>
    </location>
</feature>
<dbReference type="AlphaFoldDB" id="A0A6A5WZS9"/>
<feature type="region of interest" description="Disordered" evidence="9">
    <location>
        <begin position="59"/>
        <end position="143"/>
    </location>
</feature>
<dbReference type="GO" id="GO:0003712">
    <property type="term" value="F:transcription coregulator activity"/>
    <property type="evidence" value="ECO:0007669"/>
    <property type="project" value="TreeGrafter"/>
</dbReference>
<keyword evidence="4" id="KW-0963">Cytoplasm</keyword>
<evidence type="ECO:0000256" key="4">
    <source>
        <dbReference type="ARBA" id="ARBA00022490"/>
    </source>
</evidence>
<accession>A0A6A5WZS9</accession>
<evidence type="ECO:0000256" key="9">
    <source>
        <dbReference type="SAM" id="MobiDB-lite"/>
    </source>
</evidence>